<organism evidence="2 3">
    <name type="scientific">Panagrolaimus davidi</name>
    <dbReference type="NCBI Taxonomy" id="227884"/>
    <lineage>
        <taxon>Eukaryota</taxon>
        <taxon>Metazoa</taxon>
        <taxon>Ecdysozoa</taxon>
        <taxon>Nematoda</taxon>
        <taxon>Chromadorea</taxon>
        <taxon>Rhabditida</taxon>
        <taxon>Tylenchina</taxon>
        <taxon>Panagrolaimomorpha</taxon>
        <taxon>Panagrolaimoidea</taxon>
        <taxon>Panagrolaimidae</taxon>
        <taxon>Panagrolaimus</taxon>
    </lineage>
</organism>
<feature type="domain" description="BTB" evidence="1">
    <location>
        <begin position="105"/>
        <end position="206"/>
    </location>
</feature>
<dbReference type="AlphaFoldDB" id="A0A914PNI6"/>
<dbReference type="SUPFAM" id="SSF54695">
    <property type="entry name" value="POZ domain"/>
    <property type="match status" value="1"/>
</dbReference>
<evidence type="ECO:0000259" key="1">
    <source>
        <dbReference type="SMART" id="SM00225"/>
    </source>
</evidence>
<dbReference type="InterPro" id="IPR000210">
    <property type="entry name" value="BTB/POZ_dom"/>
</dbReference>
<dbReference type="Gene3D" id="3.30.710.10">
    <property type="entry name" value="Potassium Channel Kv1.1, Chain A"/>
    <property type="match status" value="1"/>
</dbReference>
<accession>A0A914PNI6</accession>
<name>A0A914PNI6_9BILA</name>
<dbReference type="CDD" id="cd18186">
    <property type="entry name" value="BTB_POZ_ZBTB_KLHL-like"/>
    <property type="match status" value="1"/>
</dbReference>
<reference evidence="3" key="1">
    <citation type="submission" date="2022-11" db="UniProtKB">
        <authorList>
            <consortium name="WormBaseParasite"/>
        </authorList>
    </citation>
    <scope>IDENTIFICATION</scope>
</reference>
<keyword evidence="2" id="KW-1185">Reference proteome</keyword>
<dbReference type="SMART" id="SM00225">
    <property type="entry name" value="BTB"/>
    <property type="match status" value="1"/>
</dbReference>
<proteinExistence type="predicted"/>
<dbReference type="InterPro" id="IPR011333">
    <property type="entry name" value="SKP1/BTB/POZ_sf"/>
</dbReference>
<protein>
    <submittedName>
        <fullName evidence="3">BTB domain-containing protein</fullName>
    </submittedName>
</protein>
<dbReference type="Pfam" id="PF00651">
    <property type="entry name" value="BTB"/>
    <property type="match status" value="1"/>
</dbReference>
<dbReference type="WBParaSite" id="PDA_v2.g20072.t1">
    <property type="protein sequence ID" value="PDA_v2.g20072.t1"/>
    <property type="gene ID" value="PDA_v2.g20072"/>
</dbReference>
<evidence type="ECO:0000313" key="3">
    <source>
        <dbReference type="WBParaSite" id="PDA_v2.g20072.t1"/>
    </source>
</evidence>
<evidence type="ECO:0000313" key="2">
    <source>
        <dbReference type="Proteomes" id="UP000887578"/>
    </source>
</evidence>
<sequence>MDQNDGYVAICFIGTNFMVGTTIKEMTLSIPSAGFIADLTKVADVPKGHDFEKWEDHFVFKRDDILNPEKKFFVDDILTMEFRGTVEYSKQPESLGETLWKSNSKDFTFIIQKNMKTIMERKVHKYILRQYSSVFREMIDSNVNHFDIDDFDHSAVLAVVKCCYDVLLQGNWRPNVESLLESLRFAIVYDMPIIKERITKHLSGFIDATNVCKIANKSLEYDAPLLKSQCIISFQNVLKIEKPMMMQLI</sequence>
<dbReference type="Proteomes" id="UP000887578">
    <property type="component" value="Unplaced"/>
</dbReference>